<name>A0A2T8HWM9_9RHOB</name>
<dbReference type="CDD" id="cd06185">
    <property type="entry name" value="PDR_like"/>
    <property type="match status" value="1"/>
</dbReference>
<sequence length="320" mass="34797">MSDKIDAVITDIIRENDDILRIELADANGAELPQFECGAHIDLHLPNGLIRQYSLWAAPGDTSRYHIAVKREVSSRGGSEAVHTMLSIGDSLKISAPRNNFGLDPDGSHAILLAAGIGITPLMSMALYLQANGKPFELHYFSRAPEVTAFADLIANSALAENTIHYYGQSADAVRSTLQQILQSRPTSTHVYLCGPSPFIDAVKYITAAHWPENTVHFEHFSAEAPVLTAGGDGFELYLAQSDKTFTIPSDQSIADVLTTNGIEVELSCEQGICGTCLTRVVDGIPDHEDMYLSDAEHALNDQMTICVSRCKTPRLVLDL</sequence>
<dbReference type="PANTHER" id="PTHR47354">
    <property type="entry name" value="NADH OXIDOREDUCTASE HCR"/>
    <property type="match status" value="1"/>
</dbReference>
<evidence type="ECO:0000259" key="8">
    <source>
        <dbReference type="PROSITE" id="PS51384"/>
    </source>
</evidence>
<dbReference type="Pfam" id="PF00111">
    <property type="entry name" value="Fer2"/>
    <property type="match status" value="1"/>
</dbReference>
<dbReference type="PRINTS" id="PR00409">
    <property type="entry name" value="PHDIOXRDTASE"/>
</dbReference>
<dbReference type="InterPro" id="IPR039261">
    <property type="entry name" value="FNR_nucleotide-bd"/>
</dbReference>
<dbReference type="CDD" id="cd00207">
    <property type="entry name" value="fer2"/>
    <property type="match status" value="1"/>
</dbReference>
<evidence type="ECO:0000256" key="3">
    <source>
        <dbReference type="ARBA" id="ARBA00022723"/>
    </source>
</evidence>
<dbReference type="InterPro" id="IPR050415">
    <property type="entry name" value="MRET"/>
</dbReference>
<dbReference type="InterPro" id="IPR017927">
    <property type="entry name" value="FAD-bd_FR_type"/>
</dbReference>
<keyword evidence="1" id="KW-0285">Flavoprotein</keyword>
<protein>
    <submittedName>
        <fullName evidence="9">Oxidoreductase</fullName>
    </submittedName>
</protein>
<proteinExistence type="predicted"/>
<dbReference type="AlphaFoldDB" id="A0A2T8HWM9"/>
<dbReference type="InterPro" id="IPR012675">
    <property type="entry name" value="Beta-grasp_dom_sf"/>
</dbReference>
<evidence type="ECO:0000313" key="9">
    <source>
        <dbReference type="EMBL" id="PVH29836.1"/>
    </source>
</evidence>
<dbReference type="Proteomes" id="UP000245911">
    <property type="component" value="Unassembled WGS sequence"/>
</dbReference>
<dbReference type="InterPro" id="IPR001041">
    <property type="entry name" value="2Fe-2S_ferredoxin-type"/>
</dbReference>
<keyword evidence="6" id="KW-0411">Iron-sulfur</keyword>
<keyword evidence="10" id="KW-1185">Reference proteome</keyword>
<dbReference type="PROSITE" id="PS00197">
    <property type="entry name" value="2FE2S_FER_1"/>
    <property type="match status" value="1"/>
</dbReference>
<evidence type="ECO:0000313" key="10">
    <source>
        <dbReference type="Proteomes" id="UP000245911"/>
    </source>
</evidence>
<keyword evidence="2" id="KW-0001">2Fe-2S</keyword>
<dbReference type="OrthoDB" id="9792185at2"/>
<organism evidence="9 10">
    <name type="scientific">Pararhodobacter oceanensis</name>
    <dbReference type="NCBI Taxonomy" id="2172121"/>
    <lineage>
        <taxon>Bacteria</taxon>
        <taxon>Pseudomonadati</taxon>
        <taxon>Pseudomonadota</taxon>
        <taxon>Alphaproteobacteria</taxon>
        <taxon>Rhodobacterales</taxon>
        <taxon>Paracoccaceae</taxon>
        <taxon>Pararhodobacter</taxon>
    </lineage>
</organism>
<feature type="domain" description="2Fe-2S ferredoxin-type" evidence="7">
    <location>
        <begin position="235"/>
        <end position="320"/>
    </location>
</feature>
<dbReference type="InterPro" id="IPR036010">
    <property type="entry name" value="2Fe-2S_ferredoxin-like_sf"/>
</dbReference>
<evidence type="ECO:0000256" key="5">
    <source>
        <dbReference type="ARBA" id="ARBA00023004"/>
    </source>
</evidence>
<dbReference type="InterPro" id="IPR017938">
    <property type="entry name" value="Riboflavin_synthase-like_b-brl"/>
</dbReference>
<dbReference type="RefSeq" id="WP_116557725.1">
    <property type="nucleotide sequence ID" value="NZ_QDKM01000002.1"/>
</dbReference>
<dbReference type="Gene3D" id="3.10.20.30">
    <property type="match status" value="1"/>
</dbReference>
<dbReference type="EMBL" id="QDKM01000002">
    <property type="protein sequence ID" value="PVH29836.1"/>
    <property type="molecule type" value="Genomic_DNA"/>
</dbReference>
<dbReference type="GO" id="GO:0016491">
    <property type="term" value="F:oxidoreductase activity"/>
    <property type="evidence" value="ECO:0007669"/>
    <property type="project" value="UniProtKB-KW"/>
</dbReference>
<evidence type="ECO:0000256" key="1">
    <source>
        <dbReference type="ARBA" id="ARBA00022630"/>
    </source>
</evidence>
<dbReference type="PROSITE" id="PS51384">
    <property type="entry name" value="FAD_FR"/>
    <property type="match status" value="1"/>
</dbReference>
<evidence type="ECO:0000256" key="6">
    <source>
        <dbReference type="ARBA" id="ARBA00023014"/>
    </source>
</evidence>
<evidence type="ECO:0000256" key="4">
    <source>
        <dbReference type="ARBA" id="ARBA00023002"/>
    </source>
</evidence>
<keyword evidence="5" id="KW-0408">Iron</keyword>
<keyword evidence="3" id="KW-0479">Metal-binding</keyword>
<dbReference type="GO" id="GO:0051537">
    <property type="term" value="F:2 iron, 2 sulfur cluster binding"/>
    <property type="evidence" value="ECO:0007669"/>
    <property type="project" value="UniProtKB-KW"/>
</dbReference>
<comment type="caution">
    <text evidence="9">The sequence shown here is derived from an EMBL/GenBank/DDBJ whole genome shotgun (WGS) entry which is preliminary data.</text>
</comment>
<accession>A0A2T8HWM9</accession>
<reference evidence="9 10" key="1">
    <citation type="submission" date="2018-04" db="EMBL/GenBank/DDBJ databases">
        <title>Pararhodobacter oceanense sp. nov., isolated from marine intertidal sediment.</title>
        <authorList>
            <person name="Wang X.-L."/>
            <person name="Du Z.-J."/>
        </authorList>
    </citation>
    <scope>NUCLEOTIDE SEQUENCE [LARGE SCALE GENOMIC DNA]</scope>
    <source>
        <strain evidence="9 10">AM505</strain>
    </source>
</reference>
<dbReference type="SUPFAM" id="SSF63380">
    <property type="entry name" value="Riboflavin synthase domain-like"/>
    <property type="match status" value="1"/>
</dbReference>
<dbReference type="SUPFAM" id="SSF52343">
    <property type="entry name" value="Ferredoxin reductase-like, C-terminal NADP-linked domain"/>
    <property type="match status" value="1"/>
</dbReference>
<dbReference type="PROSITE" id="PS51085">
    <property type="entry name" value="2FE2S_FER_2"/>
    <property type="match status" value="1"/>
</dbReference>
<gene>
    <name evidence="9" type="ORF">DDE20_06975</name>
</gene>
<keyword evidence="4" id="KW-0560">Oxidoreductase</keyword>
<evidence type="ECO:0000256" key="2">
    <source>
        <dbReference type="ARBA" id="ARBA00022714"/>
    </source>
</evidence>
<evidence type="ECO:0000259" key="7">
    <source>
        <dbReference type="PROSITE" id="PS51085"/>
    </source>
</evidence>
<dbReference type="PANTHER" id="PTHR47354:SF1">
    <property type="entry name" value="CARNITINE MONOOXYGENASE REDUCTASE SUBUNIT"/>
    <property type="match status" value="1"/>
</dbReference>
<dbReference type="Gene3D" id="3.40.50.80">
    <property type="entry name" value="Nucleotide-binding domain of ferredoxin-NADP reductase (FNR) module"/>
    <property type="match status" value="1"/>
</dbReference>
<dbReference type="GO" id="GO:0046872">
    <property type="term" value="F:metal ion binding"/>
    <property type="evidence" value="ECO:0007669"/>
    <property type="project" value="UniProtKB-KW"/>
</dbReference>
<dbReference type="SUPFAM" id="SSF54292">
    <property type="entry name" value="2Fe-2S ferredoxin-like"/>
    <property type="match status" value="1"/>
</dbReference>
<dbReference type="InterPro" id="IPR006058">
    <property type="entry name" value="2Fe2S_fd_BS"/>
</dbReference>
<feature type="domain" description="FAD-binding FR-type" evidence="8">
    <location>
        <begin position="2"/>
        <end position="104"/>
    </location>
</feature>
<dbReference type="Gene3D" id="2.40.30.10">
    <property type="entry name" value="Translation factors"/>
    <property type="match status" value="1"/>
</dbReference>